<sequence length="99" mass="10858">MAGYDLSIDMGTLSTLADDLSAIVRELENADDRAGSAAEATGHDELADRLHDFSDKWRIKREDMLSDVQKLSGIMTQIVDTFTQVDADLARALEDAAEK</sequence>
<dbReference type="STRING" id="1300344.I598_2838"/>
<evidence type="ECO:0000313" key="1">
    <source>
        <dbReference type="EMBL" id="ANC32357.1"/>
    </source>
</evidence>
<protein>
    <submittedName>
        <fullName evidence="1">Uncharacterized protein</fullName>
    </submittedName>
</protein>
<accession>A0A161IFR0</accession>
<dbReference type="OrthoDB" id="5195569at2"/>
<gene>
    <name evidence="1" type="ORF">I598_2838</name>
</gene>
<dbReference type="PATRIC" id="fig|1300344.3.peg.2856"/>
<dbReference type="AlphaFoldDB" id="A0A161IFR0"/>
<name>A0A161IFR0_9MICO</name>
<proteinExistence type="predicted"/>
<evidence type="ECO:0000313" key="2">
    <source>
        <dbReference type="Proteomes" id="UP000076794"/>
    </source>
</evidence>
<dbReference type="EMBL" id="CP014209">
    <property type="protein sequence ID" value="ANC32357.1"/>
    <property type="molecule type" value="Genomic_DNA"/>
</dbReference>
<keyword evidence="2" id="KW-1185">Reference proteome</keyword>
<dbReference type="KEGG" id="ido:I598_2838"/>
<dbReference type="RefSeq" id="WP_083973333.1">
    <property type="nucleotide sequence ID" value="NZ_CP014209.1"/>
</dbReference>
<dbReference type="Proteomes" id="UP000076794">
    <property type="component" value="Chromosome"/>
</dbReference>
<organism evidence="1 2">
    <name type="scientific">Isoptericola dokdonensis DS-3</name>
    <dbReference type="NCBI Taxonomy" id="1300344"/>
    <lineage>
        <taxon>Bacteria</taxon>
        <taxon>Bacillati</taxon>
        <taxon>Actinomycetota</taxon>
        <taxon>Actinomycetes</taxon>
        <taxon>Micrococcales</taxon>
        <taxon>Promicromonosporaceae</taxon>
        <taxon>Isoptericola</taxon>
    </lineage>
</organism>
<reference evidence="1 2" key="1">
    <citation type="submission" date="2016-01" db="EMBL/GenBank/DDBJ databases">
        <title>Complete genome sequence of a soil Actinobacterium, Isoptericola dokdonensis DS-3.</title>
        <authorList>
            <person name="Kwon S.-K."/>
            <person name="Kim J.F."/>
        </authorList>
    </citation>
    <scope>NUCLEOTIDE SEQUENCE [LARGE SCALE GENOMIC DNA]</scope>
    <source>
        <strain evidence="1 2">DS-3</strain>
    </source>
</reference>